<name>F8DZA1_CORRG</name>
<dbReference type="EMBL" id="CP002857">
    <property type="protein sequence ID" value="AEI09787.1"/>
    <property type="molecule type" value="Genomic_DNA"/>
</dbReference>
<keyword evidence="1" id="KW-1133">Transmembrane helix</keyword>
<evidence type="ECO:0000256" key="2">
    <source>
        <dbReference type="SAM" id="SignalP"/>
    </source>
</evidence>
<keyword evidence="4" id="KW-1185">Reference proteome</keyword>
<keyword evidence="1" id="KW-0812">Transmembrane</keyword>
<reference evidence="3 4" key="1">
    <citation type="journal article" date="2012" name="BMC Genomics">
        <title>Complete genome sequence, lifestyle, and multi-drug resistance of the human pathogen Corynebacterium resistens DSM 45100 isolated from blood samples of a leukemia patient.</title>
        <authorList>
            <person name="Schroder J."/>
            <person name="Maus I."/>
            <person name="Meyer K."/>
            <person name="Wordemann S."/>
            <person name="Blom J."/>
            <person name="Jaenicke S."/>
            <person name="Schneider J."/>
            <person name="Trost E."/>
            <person name="Tauch A."/>
        </authorList>
    </citation>
    <scope>NUCLEOTIDE SEQUENCE [LARGE SCALE GENOMIC DNA]</scope>
    <source>
        <strain evidence="4">DSM 45100 / JCM 12819 / CCUG 50093 / GTC 2026 / SICGH 158</strain>
    </source>
</reference>
<feature type="transmembrane region" description="Helical" evidence="1">
    <location>
        <begin position="85"/>
        <end position="107"/>
    </location>
</feature>
<organism evidence="3 4">
    <name type="scientific">Corynebacterium resistens (strain DSM 45100 / JCM 12819 / GTC 2026 / SICGH 158)</name>
    <dbReference type="NCBI Taxonomy" id="662755"/>
    <lineage>
        <taxon>Bacteria</taxon>
        <taxon>Bacillati</taxon>
        <taxon>Actinomycetota</taxon>
        <taxon>Actinomycetes</taxon>
        <taxon>Mycobacteriales</taxon>
        <taxon>Corynebacteriaceae</taxon>
        <taxon>Corynebacterium</taxon>
    </lineage>
</organism>
<dbReference type="HOGENOM" id="CLU_2034153_0_0_11"/>
<accession>F8DZA1</accession>
<evidence type="ECO:0000256" key="1">
    <source>
        <dbReference type="SAM" id="Phobius"/>
    </source>
</evidence>
<feature type="chain" id="PRO_5003368966" evidence="2">
    <location>
        <begin position="42"/>
        <end position="121"/>
    </location>
</feature>
<dbReference type="AlphaFoldDB" id="F8DZA1"/>
<evidence type="ECO:0000313" key="3">
    <source>
        <dbReference type="EMBL" id="AEI09787.1"/>
    </source>
</evidence>
<sequence>MRLSPITTLSGESMPRRIFKSLLAAATVASLASGTATVATAQATTNTTAAAQDLSSTHTPTLSLENAGANTSSVMEGDTAYNNSILILGYVTAIGLVLAPIIALYNFGVSKGIVPPINLGR</sequence>
<feature type="signal peptide" evidence="2">
    <location>
        <begin position="1"/>
        <end position="41"/>
    </location>
</feature>
<proteinExistence type="predicted"/>
<dbReference type="Proteomes" id="UP000000492">
    <property type="component" value="Chromosome"/>
</dbReference>
<keyword evidence="2" id="KW-0732">Signal</keyword>
<keyword evidence="1" id="KW-0472">Membrane</keyword>
<protein>
    <submittedName>
        <fullName evidence="3">Secreted protein</fullName>
    </submittedName>
</protein>
<dbReference type="STRING" id="662755.CRES_1433"/>
<gene>
    <name evidence="3" type="ordered locus">CRES_1433</name>
</gene>
<dbReference type="KEGG" id="crd:CRES_1433"/>
<evidence type="ECO:0000313" key="4">
    <source>
        <dbReference type="Proteomes" id="UP000000492"/>
    </source>
</evidence>